<evidence type="ECO:0000313" key="2">
    <source>
        <dbReference type="EMBL" id="KAK0447508.1"/>
    </source>
</evidence>
<name>A0AA39JVV0_9AGAR</name>
<keyword evidence="3" id="KW-1185">Reference proteome</keyword>
<evidence type="ECO:0000259" key="1">
    <source>
        <dbReference type="Pfam" id="PF20209"/>
    </source>
</evidence>
<dbReference type="Pfam" id="PF20209">
    <property type="entry name" value="DUF6570"/>
    <property type="match status" value="1"/>
</dbReference>
<reference evidence="2" key="1">
    <citation type="submission" date="2023-06" db="EMBL/GenBank/DDBJ databases">
        <authorList>
            <consortium name="Lawrence Berkeley National Laboratory"/>
            <person name="Ahrendt S."/>
            <person name="Sahu N."/>
            <person name="Indic B."/>
            <person name="Wong-Bajracharya J."/>
            <person name="Merenyi Z."/>
            <person name="Ke H.-M."/>
            <person name="Monk M."/>
            <person name="Kocsube S."/>
            <person name="Drula E."/>
            <person name="Lipzen A."/>
            <person name="Balint B."/>
            <person name="Henrissat B."/>
            <person name="Andreopoulos B."/>
            <person name="Martin F.M."/>
            <person name="Harder C.B."/>
            <person name="Rigling D."/>
            <person name="Ford K.L."/>
            <person name="Foster G.D."/>
            <person name="Pangilinan J."/>
            <person name="Papanicolaou A."/>
            <person name="Barry K."/>
            <person name="LaButti K."/>
            <person name="Viragh M."/>
            <person name="Koriabine M."/>
            <person name="Yan M."/>
            <person name="Riley R."/>
            <person name="Champramary S."/>
            <person name="Plett K.L."/>
            <person name="Tsai I.J."/>
            <person name="Slot J."/>
            <person name="Sipos G."/>
            <person name="Plett J."/>
            <person name="Nagy L.G."/>
            <person name="Grigoriev I.V."/>
        </authorList>
    </citation>
    <scope>NUCLEOTIDE SEQUENCE</scope>
    <source>
        <strain evidence="2">FPL87.14</strain>
    </source>
</reference>
<sequence length="335" mass="36669">MFSEHTCIRCESAYTTLKVCPILGKSARPAVSSKTVIHDTEPVPFPPPPLDENLSHSILTGACNAMSPANFEEAGCCVCGQLTAMNQLSDSRHMKRFMSILEVPGVTRTERLSSHDNVTDVPGPVIDNSTPYICLKCRAAVREGNIPKKAMANGLWLGEVPEVLSRLSFAERILIARVRHNCCFIKVSLANVGFPELGARKMISHVISFDAPIAKVYDILPPPKEDIDEALAILFTGPERPTEEDMKRTPLLVRHINVMESLQWLCLNHPDYSGVTISTENLMEYTDDSAPVDIIYQHNLSNKVVEGTSISDTDIADGTEEGSCPMVVHGLIGGD</sequence>
<dbReference type="AlphaFoldDB" id="A0AA39JVV0"/>
<dbReference type="EMBL" id="JAUEPT010000011">
    <property type="protein sequence ID" value="KAK0447508.1"/>
    <property type="molecule type" value="Genomic_DNA"/>
</dbReference>
<accession>A0AA39JVV0</accession>
<gene>
    <name evidence="2" type="ORF">EV421DRAFT_1706596</name>
</gene>
<comment type="caution">
    <text evidence="2">The sequence shown here is derived from an EMBL/GenBank/DDBJ whole genome shotgun (WGS) entry which is preliminary data.</text>
</comment>
<feature type="domain" description="DUF6570" evidence="1">
    <location>
        <begin position="144"/>
        <end position="282"/>
    </location>
</feature>
<organism evidence="2 3">
    <name type="scientific">Armillaria borealis</name>
    <dbReference type="NCBI Taxonomy" id="47425"/>
    <lineage>
        <taxon>Eukaryota</taxon>
        <taxon>Fungi</taxon>
        <taxon>Dikarya</taxon>
        <taxon>Basidiomycota</taxon>
        <taxon>Agaricomycotina</taxon>
        <taxon>Agaricomycetes</taxon>
        <taxon>Agaricomycetidae</taxon>
        <taxon>Agaricales</taxon>
        <taxon>Marasmiineae</taxon>
        <taxon>Physalacriaceae</taxon>
        <taxon>Armillaria</taxon>
    </lineage>
</organism>
<dbReference type="Proteomes" id="UP001175226">
    <property type="component" value="Unassembled WGS sequence"/>
</dbReference>
<evidence type="ECO:0000313" key="3">
    <source>
        <dbReference type="Proteomes" id="UP001175226"/>
    </source>
</evidence>
<dbReference type="InterPro" id="IPR046700">
    <property type="entry name" value="DUF6570"/>
</dbReference>
<feature type="non-terminal residue" evidence="2">
    <location>
        <position position="335"/>
    </location>
</feature>
<protein>
    <recommendedName>
        <fullName evidence="1">DUF6570 domain-containing protein</fullName>
    </recommendedName>
</protein>
<proteinExistence type="predicted"/>